<dbReference type="RefSeq" id="WP_013707645.1">
    <property type="nucleotide sequence ID" value="NC_015388.1"/>
</dbReference>
<comment type="similarity">
    <text evidence="2 13">Belongs to the class-II aminoacyl-tRNA synthetase family.</text>
</comment>
<evidence type="ECO:0000256" key="14">
    <source>
        <dbReference type="RuleBase" id="RU000336"/>
    </source>
</evidence>
<dbReference type="NCBIfam" id="TIGR00499">
    <property type="entry name" value="lysS_bact"/>
    <property type="match status" value="1"/>
</dbReference>
<organism evidence="16 17">
    <name type="scientific">Desulfobacca acetoxidans (strain ATCC 700848 / DSM 11109 / ASRB2)</name>
    <dbReference type="NCBI Taxonomy" id="880072"/>
    <lineage>
        <taxon>Bacteria</taxon>
        <taxon>Pseudomonadati</taxon>
        <taxon>Thermodesulfobacteriota</taxon>
        <taxon>Desulfobaccia</taxon>
        <taxon>Desulfobaccales</taxon>
        <taxon>Desulfobaccaceae</taxon>
        <taxon>Desulfobacca</taxon>
    </lineage>
</organism>
<evidence type="ECO:0000256" key="2">
    <source>
        <dbReference type="ARBA" id="ARBA00008226"/>
    </source>
</evidence>
<proteinExistence type="inferred from homology"/>
<dbReference type="PROSITE" id="PS50862">
    <property type="entry name" value="AA_TRNA_LIGASE_II"/>
    <property type="match status" value="1"/>
</dbReference>
<dbReference type="AlphaFoldDB" id="F2NIR1"/>
<dbReference type="Gene3D" id="3.30.930.10">
    <property type="entry name" value="Bira Bifunctional Protein, Domain 2"/>
    <property type="match status" value="1"/>
</dbReference>
<dbReference type="eggNOG" id="COG1190">
    <property type="taxonomic scope" value="Bacteria"/>
</dbReference>
<name>F2NIR1_DESAR</name>
<evidence type="ECO:0000256" key="6">
    <source>
        <dbReference type="ARBA" id="ARBA00022723"/>
    </source>
</evidence>
<keyword evidence="11 13" id="KW-0030">Aminoacyl-tRNA synthetase</keyword>
<dbReference type="EC" id="6.1.1.6" evidence="13"/>
<dbReference type="PRINTS" id="PR00982">
    <property type="entry name" value="TRNASYNTHLYS"/>
</dbReference>
<dbReference type="NCBIfam" id="NF001756">
    <property type="entry name" value="PRK00484.1"/>
    <property type="match status" value="1"/>
</dbReference>
<keyword evidence="9 13" id="KW-0460">Magnesium</keyword>
<dbReference type="InterPro" id="IPR012340">
    <property type="entry name" value="NA-bd_OB-fold"/>
</dbReference>
<protein>
    <recommendedName>
        <fullName evidence="13">Lysine--tRNA ligase</fullName>
        <ecNumber evidence="13">6.1.1.6</ecNumber>
    </recommendedName>
    <alternativeName>
        <fullName evidence="13">Lysyl-tRNA synthetase</fullName>
        <shortName evidence="13">LysRS</shortName>
    </alternativeName>
</protein>
<dbReference type="InterPro" id="IPR044136">
    <property type="entry name" value="Lys-tRNA-ligase_II_N"/>
</dbReference>
<dbReference type="GO" id="GO:0006430">
    <property type="term" value="P:lysyl-tRNA aminoacylation"/>
    <property type="evidence" value="ECO:0007669"/>
    <property type="project" value="UniProtKB-UniRule"/>
</dbReference>
<keyword evidence="8 13" id="KW-0067">ATP-binding</keyword>
<evidence type="ECO:0000256" key="1">
    <source>
        <dbReference type="ARBA" id="ARBA00004496"/>
    </source>
</evidence>
<evidence type="ECO:0000256" key="7">
    <source>
        <dbReference type="ARBA" id="ARBA00022741"/>
    </source>
</evidence>
<keyword evidence="17" id="KW-1185">Reference proteome</keyword>
<keyword evidence="7 13" id="KW-0547">Nucleotide-binding</keyword>
<dbReference type="FunFam" id="3.30.930.10:FF:000001">
    <property type="entry name" value="Lysine--tRNA ligase"/>
    <property type="match status" value="1"/>
</dbReference>
<dbReference type="SUPFAM" id="SSF55681">
    <property type="entry name" value="Class II aaRS and biotin synthetases"/>
    <property type="match status" value="1"/>
</dbReference>
<dbReference type="HOGENOM" id="CLU_008255_6_0_7"/>
<reference evidence="16 17" key="1">
    <citation type="journal article" date="2011" name="Stand. Genomic Sci.">
        <title>Complete genome sequence of the acetate-degrading sulfate reducer Desulfobacca acetoxidans type strain (ASRB2).</title>
        <authorList>
            <person name="Goker M."/>
            <person name="Teshima H."/>
            <person name="Lapidus A."/>
            <person name="Nolan M."/>
            <person name="Lucas S."/>
            <person name="Hammon N."/>
            <person name="Deshpande S."/>
            <person name="Cheng J.F."/>
            <person name="Tapia R."/>
            <person name="Han C."/>
            <person name="Goodwin L."/>
            <person name="Pitluck S."/>
            <person name="Huntemann M."/>
            <person name="Liolios K."/>
            <person name="Ivanova N."/>
            <person name="Pagani I."/>
            <person name="Mavromatis K."/>
            <person name="Ovchinikova G."/>
            <person name="Pati A."/>
            <person name="Chen A."/>
            <person name="Palaniappan K."/>
            <person name="Land M."/>
            <person name="Hauser L."/>
            <person name="Brambilla E.M."/>
            <person name="Rohde M."/>
            <person name="Spring S."/>
            <person name="Detter J.C."/>
            <person name="Woyke T."/>
            <person name="Bristow J."/>
            <person name="Eisen J.A."/>
            <person name="Markowitz V."/>
            <person name="Hugenholtz P."/>
            <person name="Kyrpides N.C."/>
            <person name="Klenk H.P."/>
        </authorList>
    </citation>
    <scope>NUCLEOTIDE SEQUENCE [LARGE SCALE GENOMIC DNA]</scope>
    <source>
        <strain evidence="17">ATCC 700848 / DSM 11109 / ASRB2</strain>
    </source>
</reference>
<dbReference type="STRING" id="880072.Desac_2722"/>
<dbReference type="EMBL" id="CP002629">
    <property type="protein sequence ID" value="AEB10536.1"/>
    <property type="molecule type" value="Genomic_DNA"/>
</dbReference>
<evidence type="ECO:0000256" key="10">
    <source>
        <dbReference type="ARBA" id="ARBA00022917"/>
    </source>
</evidence>
<reference evidence="17" key="2">
    <citation type="submission" date="2011-03" db="EMBL/GenBank/DDBJ databases">
        <title>The complete genome of Desulfobacca acetoxidans DSM 11109.</title>
        <authorList>
            <consortium name="US DOE Joint Genome Institute (JGI-PGF)"/>
            <person name="Lucas S."/>
            <person name="Copeland A."/>
            <person name="Lapidus A."/>
            <person name="Bruce D."/>
            <person name="Goodwin L."/>
            <person name="Pitluck S."/>
            <person name="Peters L."/>
            <person name="Kyrpides N."/>
            <person name="Mavromatis K."/>
            <person name="Ivanova N."/>
            <person name="Ovchinnikova G."/>
            <person name="Teshima H."/>
            <person name="Detter J.C."/>
            <person name="Han C."/>
            <person name="Land M."/>
            <person name="Hauser L."/>
            <person name="Markowitz V."/>
            <person name="Cheng J.-F."/>
            <person name="Hugenholtz P."/>
            <person name="Woyke T."/>
            <person name="Wu D."/>
            <person name="Spring S."/>
            <person name="Schueler E."/>
            <person name="Brambilla E."/>
            <person name="Klenk H.-P."/>
            <person name="Eisen J.A."/>
        </authorList>
    </citation>
    <scope>NUCLEOTIDE SEQUENCE [LARGE SCALE GENOMIC DNA]</scope>
    <source>
        <strain evidence="17">ATCC 700848 / DSM 11109 / ASRB2</strain>
    </source>
</reference>
<evidence type="ECO:0000256" key="13">
    <source>
        <dbReference type="HAMAP-Rule" id="MF_00252"/>
    </source>
</evidence>
<comment type="cofactor">
    <cofactor evidence="13 14">
        <name>Mg(2+)</name>
        <dbReference type="ChEBI" id="CHEBI:18420"/>
    </cofactor>
    <text evidence="13 14">Binds 3 Mg(2+) ions per subunit.</text>
</comment>
<feature type="binding site" evidence="13">
    <location>
        <position position="410"/>
    </location>
    <ligand>
        <name>Mg(2+)</name>
        <dbReference type="ChEBI" id="CHEBI:18420"/>
        <label>2</label>
    </ligand>
</feature>
<evidence type="ECO:0000256" key="5">
    <source>
        <dbReference type="ARBA" id="ARBA00022598"/>
    </source>
</evidence>
<dbReference type="PANTHER" id="PTHR42918:SF15">
    <property type="entry name" value="LYSINE--TRNA LIGASE, CHLOROPLASTIC_MITOCHONDRIAL"/>
    <property type="match status" value="1"/>
</dbReference>
<keyword evidence="5 13" id="KW-0436">Ligase</keyword>
<dbReference type="GO" id="GO:0004824">
    <property type="term" value="F:lysine-tRNA ligase activity"/>
    <property type="evidence" value="ECO:0007669"/>
    <property type="project" value="UniProtKB-UniRule"/>
</dbReference>
<accession>F2NIR1</accession>
<comment type="subunit">
    <text evidence="3 13">Homodimer.</text>
</comment>
<dbReference type="OrthoDB" id="9801152at2"/>
<evidence type="ECO:0000256" key="3">
    <source>
        <dbReference type="ARBA" id="ARBA00011738"/>
    </source>
</evidence>
<dbReference type="InterPro" id="IPR004365">
    <property type="entry name" value="NA-bd_OB_tRNA"/>
</dbReference>
<comment type="catalytic activity">
    <reaction evidence="12 13 14">
        <text>tRNA(Lys) + L-lysine + ATP = L-lysyl-tRNA(Lys) + AMP + diphosphate</text>
        <dbReference type="Rhea" id="RHEA:20792"/>
        <dbReference type="Rhea" id="RHEA-COMP:9696"/>
        <dbReference type="Rhea" id="RHEA-COMP:9697"/>
        <dbReference type="ChEBI" id="CHEBI:30616"/>
        <dbReference type="ChEBI" id="CHEBI:32551"/>
        <dbReference type="ChEBI" id="CHEBI:33019"/>
        <dbReference type="ChEBI" id="CHEBI:78442"/>
        <dbReference type="ChEBI" id="CHEBI:78529"/>
        <dbReference type="ChEBI" id="CHEBI:456215"/>
        <dbReference type="EC" id="6.1.1.6"/>
    </reaction>
</comment>
<evidence type="ECO:0000259" key="15">
    <source>
        <dbReference type="PROSITE" id="PS50862"/>
    </source>
</evidence>
<feature type="binding site" evidence="13">
    <location>
        <position position="410"/>
    </location>
    <ligand>
        <name>Mg(2+)</name>
        <dbReference type="ChEBI" id="CHEBI:18420"/>
        <label>1</label>
    </ligand>
</feature>
<dbReference type="CDD" id="cd04322">
    <property type="entry name" value="LysRS_N"/>
    <property type="match status" value="1"/>
</dbReference>
<keyword evidence="10 13" id="KW-0648">Protein biosynthesis</keyword>
<dbReference type="PANTHER" id="PTHR42918">
    <property type="entry name" value="LYSYL-TRNA SYNTHETASE"/>
    <property type="match status" value="1"/>
</dbReference>
<dbReference type="GO" id="GO:0005524">
    <property type="term" value="F:ATP binding"/>
    <property type="evidence" value="ECO:0007669"/>
    <property type="project" value="UniProtKB-UniRule"/>
</dbReference>
<dbReference type="GO" id="GO:0000287">
    <property type="term" value="F:magnesium ion binding"/>
    <property type="evidence" value="ECO:0007669"/>
    <property type="project" value="UniProtKB-UniRule"/>
</dbReference>
<comment type="subcellular location">
    <subcellularLocation>
        <location evidence="1 13">Cytoplasm</location>
    </subcellularLocation>
</comment>
<gene>
    <name evidence="13" type="primary">lysS</name>
    <name evidence="16" type="ordered locus">Desac_2722</name>
</gene>
<keyword evidence="6 13" id="KW-0479">Metal-binding</keyword>
<evidence type="ECO:0000256" key="8">
    <source>
        <dbReference type="ARBA" id="ARBA00022840"/>
    </source>
</evidence>
<dbReference type="GO" id="GO:0005829">
    <property type="term" value="C:cytosol"/>
    <property type="evidence" value="ECO:0007669"/>
    <property type="project" value="TreeGrafter"/>
</dbReference>
<sequence length="493" mass="56434">MQEESNIIGQRRKKVQEWRDAGLEPFANTFHPEHRISELMAAYGGLTGAELDGLGQIFSLAGRLVLMRQFGKASFFHFQDDGGRLQGYIQRQEVGPEAYTFFKRLDLGDIVGFRGSLFRTKTNELTLQVKDFILLTKALRPLPEKYHGLSDVERRYRQRYLDLFVNPEVKGVFRARSRIIRLVRDFMEQREFLEVETPMMQPIPGGATARPFQTYHNVLAMPLYLRIAPELYLKRLLVGGFERVFEINRSFRNEGVSTQHNPEFTMMEFYQAYATYEDLMMLTEEMFGQIATQITGGRQIDYQGHKIDLTPPWQRLEMQESLTRVGGIPAALVQDRQALVQLALEQGVTLRPGEGYGRAMAKLFDLHVEPKLIQPTFITGFPVEISPLSRRNQVNPELADRFELFIAGKEIANGFSELNDPDDQRQRFLKQVAAREAGNDEAHFMDEDFVRALEYGMPPAAGEGIGIDRLVMLLTDSASIRDVILFPQLRPEG</sequence>
<feature type="binding site" evidence="13">
    <location>
        <position position="403"/>
    </location>
    <ligand>
        <name>Mg(2+)</name>
        <dbReference type="ChEBI" id="CHEBI:18420"/>
        <label>1</label>
    </ligand>
</feature>
<dbReference type="InterPro" id="IPR006195">
    <property type="entry name" value="aa-tRNA-synth_II"/>
</dbReference>
<dbReference type="Gene3D" id="2.40.50.140">
    <property type="entry name" value="Nucleic acid-binding proteins"/>
    <property type="match status" value="1"/>
</dbReference>
<dbReference type="InterPro" id="IPR018149">
    <property type="entry name" value="Lys-tRNA-synth_II_C"/>
</dbReference>
<evidence type="ECO:0000256" key="4">
    <source>
        <dbReference type="ARBA" id="ARBA00022490"/>
    </source>
</evidence>
<dbReference type="GO" id="GO:0042803">
    <property type="term" value="F:protein homodimerization activity"/>
    <property type="evidence" value="ECO:0007669"/>
    <property type="project" value="UniProtKB-ARBA"/>
</dbReference>
<dbReference type="CDD" id="cd00775">
    <property type="entry name" value="LysRS_core"/>
    <property type="match status" value="1"/>
</dbReference>
<keyword evidence="4 13" id="KW-0963">Cytoplasm</keyword>
<dbReference type="GO" id="GO:0000049">
    <property type="term" value="F:tRNA binding"/>
    <property type="evidence" value="ECO:0007669"/>
    <property type="project" value="TreeGrafter"/>
</dbReference>
<dbReference type="HAMAP" id="MF_00252">
    <property type="entry name" value="Lys_tRNA_synth_class2"/>
    <property type="match status" value="1"/>
</dbReference>
<dbReference type="FunFam" id="2.40.50.140:FF:000024">
    <property type="entry name" value="Lysine--tRNA ligase"/>
    <property type="match status" value="1"/>
</dbReference>
<dbReference type="InterPro" id="IPR004364">
    <property type="entry name" value="Aa-tRNA-synt_II"/>
</dbReference>
<dbReference type="KEGG" id="dao:Desac_2722"/>
<dbReference type="SUPFAM" id="SSF50249">
    <property type="entry name" value="Nucleic acid-binding proteins"/>
    <property type="match status" value="1"/>
</dbReference>
<dbReference type="InterPro" id="IPR002313">
    <property type="entry name" value="Lys-tRNA-ligase_II"/>
</dbReference>
<dbReference type="Pfam" id="PF00152">
    <property type="entry name" value="tRNA-synt_2"/>
    <property type="match status" value="1"/>
</dbReference>
<evidence type="ECO:0000256" key="12">
    <source>
        <dbReference type="ARBA" id="ARBA00048573"/>
    </source>
</evidence>
<dbReference type="Pfam" id="PF01336">
    <property type="entry name" value="tRNA_anti-codon"/>
    <property type="match status" value="1"/>
</dbReference>
<evidence type="ECO:0000256" key="11">
    <source>
        <dbReference type="ARBA" id="ARBA00023146"/>
    </source>
</evidence>
<dbReference type="InterPro" id="IPR045864">
    <property type="entry name" value="aa-tRNA-synth_II/BPL/LPL"/>
</dbReference>
<dbReference type="Proteomes" id="UP000000483">
    <property type="component" value="Chromosome"/>
</dbReference>
<feature type="domain" description="Aminoacyl-transfer RNA synthetases class-II family profile" evidence="15">
    <location>
        <begin position="173"/>
        <end position="491"/>
    </location>
</feature>
<evidence type="ECO:0000256" key="9">
    <source>
        <dbReference type="ARBA" id="ARBA00022842"/>
    </source>
</evidence>
<evidence type="ECO:0000313" key="16">
    <source>
        <dbReference type="EMBL" id="AEB10536.1"/>
    </source>
</evidence>
<evidence type="ECO:0000313" key="17">
    <source>
        <dbReference type="Proteomes" id="UP000000483"/>
    </source>
</evidence>